<dbReference type="EMBL" id="CACRUE010000022">
    <property type="protein sequence ID" value="VYT95406.1"/>
    <property type="molecule type" value="Genomic_DNA"/>
</dbReference>
<name>A0A6N3B0N9_9FIRM</name>
<dbReference type="Pfam" id="PF05402">
    <property type="entry name" value="PqqD"/>
    <property type="match status" value="1"/>
</dbReference>
<evidence type="ECO:0000313" key="1">
    <source>
        <dbReference type="EMBL" id="VYT95406.1"/>
    </source>
</evidence>
<dbReference type="InterPro" id="IPR041881">
    <property type="entry name" value="PqqD_sf"/>
</dbReference>
<organism evidence="1">
    <name type="scientific">Intestinibacter bartlettii</name>
    <dbReference type="NCBI Taxonomy" id="261299"/>
    <lineage>
        <taxon>Bacteria</taxon>
        <taxon>Bacillati</taxon>
        <taxon>Bacillota</taxon>
        <taxon>Clostridia</taxon>
        <taxon>Peptostreptococcales</taxon>
        <taxon>Peptostreptococcaceae</taxon>
        <taxon>Intestinibacter</taxon>
    </lineage>
</organism>
<dbReference type="InterPro" id="IPR008792">
    <property type="entry name" value="PQQD"/>
</dbReference>
<dbReference type="RefSeq" id="WP_156530749.1">
    <property type="nucleotide sequence ID" value="NZ_CACRUE010000022.1"/>
</dbReference>
<sequence>MKRNTNFILREIAGENILVATGEAAQIFNGMITLNDVASFIWKNIDECKTVDKLIASILDEFDIDEETAKRDVQNFTTELITMGMVIEE</sequence>
<reference evidence="1" key="1">
    <citation type="submission" date="2019-11" db="EMBL/GenBank/DDBJ databases">
        <authorList>
            <person name="Feng L."/>
        </authorList>
    </citation>
    <scope>NUCLEOTIDE SEQUENCE</scope>
    <source>
        <strain evidence="1">IbartlettiiLFYP30</strain>
    </source>
</reference>
<dbReference type="AlphaFoldDB" id="A0A6N3B0N9"/>
<accession>A0A6N3B0N9</accession>
<protein>
    <submittedName>
        <fullName evidence="1">Coenzyme PQQ synthesis protein D</fullName>
    </submittedName>
</protein>
<dbReference type="Gene3D" id="1.10.10.1150">
    <property type="entry name" value="Coenzyme PQQ synthesis protein D (PqqD)"/>
    <property type="match status" value="1"/>
</dbReference>
<proteinExistence type="predicted"/>
<gene>
    <name evidence="1" type="primary">pqqD_1</name>
    <name evidence="1" type="ORF">IBLFYP30_01416</name>
</gene>